<dbReference type="GO" id="GO:0032259">
    <property type="term" value="P:methylation"/>
    <property type="evidence" value="ECO:0007669"/>
    <property type="project" value="UniProtKB-KW"/>
</dbReference>
<dbReference type="GO" id="GO:0005634">
    <property type="term" value="C:nucleus"/>
    <property type="evidence" value="ECO:0000318"/>
    <property type="project" value="GO_Central"/>
</dbReference>
<dbReference type="AlphaFoldDB" id="A0A803T424"/>
<accession>A0A803T424</accession>
<dbReference type="Gene3D" id="3.40.50.150">
    <property type="entry name" value="Vaccinia Virus protein VP39"/>
    <property type="match status" value="1"/>
</dbReference>
<evidence type="ECO:0000256" key="6">
    <source>
        <dbReference type="ARBA" id="ARBA00022679"/>
    </source>
</evidence>
<sequence length="318" mass="35001">MSLFLTVQRGNQGCQSDKVSSEENLISENTANLTDCPVLSERKEEALPKTPANPASAKEHTIPSDVSQVLENKIVETLPAVQISVVETAVPDPISSHSDLIPGVYEGGLKIWECTFDLLNYLSEAEIQFGNKSVLDLGCGAGLLGITALKRNAGEVHFQDYNSSVIEEITLPNILVNCAHESDDVEGNGELPVKHSGGKDFDLDLLSKCRLFSGEWSAFRKLLLNSKKPFSKYDVILTSETVYNPDYYEALHDTLADLLGINGCVYLASKAHYFGCGGGILLFTKFIEEKNVFKSRVLKVFDKGLKRFIIEMVFKNSL</sequence>
<comment type="subcellular location">
    <subcellularLocation>
        <location evidence="2">Cytoplasm</location>
    </subcellularLocation>
    <subcellularLocation>
        <location evidence="1">Nucleus</location>
    </subcellularLocation>
</comment>
<dbReference type="GO" id="GO:0006417">
    <property type="term" value="P:regulation of translation"/>
    <property type="evidence" value="ECO:0000318"/>
    <property type="project" value="GO_Central"/>
</dbReference>
<keyword evidence="4" id="KW-0963">Cytoplasm</keyword>
<dbReference type="Pfam" id="PF06325">
    <property type="entry name" value="PrmA"/>
    <property type="match status" value="1"/>
</dbReference>
<dbReference type="InParanoid" id="A0A803T424"/>
<keyword evidence="8" id="KW-0539">Nucleus</keyword>
<dbReference type="SUPFAM" id="SSF53335">
    <property type="entry name" value="S-adenosyl-L-methionine-dependent methyltransferases"/>
    <property type="match status" value="1"/>
</dbReference>
<dbReference type="GO" id="GO:0005737">
    <property type="term" value="C:cytoplasm"/>
    <property type="evidence" value="ECO:0007669"/>
    <property type="project" value="UniProtKB-SubCell"/>
</dbReference>
<dbReference type="InterPro" id="IPR019410">
    <property type="entry name" value="Methyltransf_16"/>
</dbReference>
<keyword evidence="12" id="KW-1185">Reference proteome</keyword>
<evidence type="ECO:0000256" key="5">
    <source>
        <dbReference type="ARBA" id="ARBA00022603"/>
    </source>
</evidence>
<evidence type="ECO:0000256" key="1">
    <source>
        <dbReference type="ARBA" id="ARBA00004123"/>
    </source>
</evidence>
<evidence type="ECO:0000256" key="3">
    <source>
        <dbReference type="ARBA" id="ARBA00012533"/>
    </source>
</evidence>
<dbReference type="EC" id="2.1.1.85" evidence="3"/>
<evidence type="ECO:0000256" key="2">
    <source>
        <dbReference type="ARBA" id="ARBA00004496"/>
    </source>
</evidence>
<evidence type="ECO:0000256" key="8">
    <source>
        <dbReference type="ARBA" id="ARBA00023242"/>
    </source>
</evidence>
<reference evidence="11 12" key="1">
    <citation type="submission" date="2009-12" db="EMBL/GenBank/DDBJ databases">
        <title>The Genome Sequence of Anolis carolinensis (Green Anole Lizard).</title>
        <authorList>
            <consortium name="The Genome Sequencing Platform"/>
            <person name="Di Palma F."/>
            <person name="Alfoldi J."/>
            <person name="Heiman D."/>
            <person name="Young S."/>
            <person name="Grabherr M."/>
            <person name="Johnson J."/>
            <person name="Lander E.S."/>
            <person name="Lindblad-Toh K."/>
        </authorList>
    </citation>
    <scope>NUCLEOTIDE SEQUENCE [LARGE SCALE GENOMIC DNA]</scope>
    <source>
        <strain evidence="11 12">JBL SC #1</strain>
    </source>
</reference>
<evidence type="ECO:0000313" key="11">
    <source>
        <dbReference type="Ensembl" id="ENSACAP00000029964.1"/>
    </source>
</evidence>
<dbReference type="Proteomes" id="UP000001646">
    <property type="component" value="Chromosome 2"/>
</dbReference>
<comment type="similarity">
    <text evidence="9">Belongs to the methyltransferase superfamily. METTL18 family.</text>
</comment>
<evidence type="ECO:0000256" key="9">
    <source>
        <dbReference type="ARBA" id="ARBA00038126"/>
    </source>
</evidence>
<proteinExistence type="inferred from homology"/>
<name>A0A803T424_ANOCA</name>
<dbReference type="PANTHER" id="PTHR14614">
    <property type="entry name" value="HEPATOCELLULAR CARCINOMA-ASSOCIATED ANTIGEN"/>
    <property type="match status" value="1"/>
</dbReference>
<dbReference type="Pfam" id="PF10294">
    <property type="entry name" value="Methyltransf_16"/>
    <property type="match status" value="1"/>
</dbReference>
<feature type="region of interest" description="Disordered" evidence="10">
    <location>
        <begin position="43"/>
        <end position="62"/>
    </location>
</feature>
<dbReference type="InterPro" id="IPR029063">
    <property type="entry name" value="SAM-dependent_MTases_sf"/>
</dbReference>
<dbReference type="GO" id="GO:0018064">
    <property type="term" value="F:protein-L-histidine N-tele-methyltransferase activity"/>
    <property type="evidence" value="ECO:0000318"/>
    <property type="project" value="GO_Central"/>
</dbReference>
<reference evidence="11" key="2">
    <citation type="submission" date="2025-08" db="UniProtKB">
        <authorList>
            <consortium name="Ensembl"/>
        </authorList>
    </citation>
    <scope>IDENTIFICATION</scope>
</reference>
<evidence type="ECO:0000256" key="10">
    <source>
        <dbReference type="SAM" id="MobiDB-lite"/>
    </source>
</evidence>
<evidence type="ECO:0000313" key="12">
    <source>
        <dbReference type="Proteomes" id="UP000001646"/>
    </source>
</evidence>
<keyword evidence="7" id="KW-0949">S-adenosyl-L-methionine</keyword>
<reference evidence="11" key="3">
    <citation type="submission" date="2025-09" db="UniProtKB">
        <authorList>
            <consortium name="Ensembl"/>
        </authorList>
    </citation>
    <scope>IDENTIFICATION</scope>
</reference>
<dbReference type="GeneTree" id="ENSGT00390000000464"/>
<dbReference type="Ensembl" id="ENSACAT00000051267.1">
    <property type="protein sequence ID" value="ENSACAP00000029964.1"/>
    <property type="gene ID" value="ENSACAG00000040367.1"/>
</dbReference>
<evidence type="ECO:0000256" key="7">
    <source>
        <dbReference type="ARBA" id="ARBA00022691"/>
    </source>
</evidence>
<evidence type="ECO:0000256" key="4">
    <source>
        <dbReference type="ARBA" id="ARBA00022490"/>
    </source>
</evidence>
<keyword evidence="6" id="KW-0808">Transferase</keyword>
<keyword evidence="5" id="KW-0489">Methyltransferase</keyword>
<protein>
    <recommendedName>
        <fullName evidence="3">protein-histidine N-methyltransferase</fullName>
        <ecNumber evidence="3">2.1.1.85</ecNumber>
    </recommendedName>
</protein>
<organism evidence="11 12">
    <name type="scientific">Anolis carolinensis</name>
    <name type="common">Green anole</name>
    <name type="synonym">American chameleon</name>
    <dbReference type="NCBI Taxonomy" id="28377"/>
    <lineage>
        <taxon>Eukaryota</taxon>
        <taxon>Metazoa</taxon>
        <taxon>Chordata</taxon>
        <taxon>Craniata</taxon>
        <taxon>Vertebrata</taxon>
        <taxon>Euteleostomi</taxon>
        <taxon>Lepidosauria</taxon>
        <taxon>Squamata</taxon>
        <taxon>Bifurcata</taxon>
        <taxon>Unidentata</taxon>
        <taxon>Episquamata</taxon>
        <taxon>Toxicofera</taxon>
        <taxon>Iguania</taxon>
        <taxon>Dactyloidae</taxon>
        <taxon>Anolis</taxon>
    </lineage>
</organism>
<dbReference type="PANTHER" id="PTHR14614:SF39">
    <property type="entry name" value="HISTIDINE PROTEIN METHYLTRANSFERASE 1 HOMOLOG"/>
    <property type="match status" value="1"/>
</dbReference>